<dbReference type="Gene3D" id="1.25.40.880">
    <property type="entry name" value="Alkyl sulfatase, dimerisation domain"/>
    <property type="match status" value="1"/>
</dbReference>
<evidence type="ECO:0000256" key="4">
    <source>
        <dbReference type="ARBA" id="ARBA00022833"/>
    </source>
</evidence>
<evidence type="ECO:0000256" key="7">
    <source>
        <dbReference type="ARBA" id="ARBA00068034"/>
    </source>
</evidence>
<dbReference type="PANTHER" id="PTHR43223:SF1">
    <property type="entry name" value="ALKYL_ARYL-SULFATASE BDS1"/>
    <property type="match status" value="1"/>
</dbReference>
<dbReference type="InterPro" id="IPR029229">
    <property type="entry name" value="Alkyl_sulf_C"/>
</dbReference>
<dbReference type="Pfam" id="PF00753">
    <property type="entry name" value="Lactamase_B"/>
    <property type="match status" value="1"/>
</dbReference>
<keyword evidence="11" id="KW-1185">Reference proteome</keyword>
<dbReference type="AlphaFoldDB" id="A0A1H2ZHF6"/>
<dbReference type="EMBL" id="FNMZ01000003">
    <property type="protein sequence ID" value="SDX16767.1"/>
    <property type="molecule type" value="Genomic_DNA"/>
</dbReference>
<keyword evidence="4" id="KW-0862">Zinc</keyword>
<dbReference type="InterPro" id="IPR036866">
    <property type="entry name" value="RibonucZ/Hydroxyglut_hydro"/>
</dbReference>
<evidence type="ECO:0000256" key="2">
    <source>
        <dbReference type="ARBA" id="ARBA00022723"/>
    </source>
</evidence>
<dbReference type="InterPro" id="IPR029228">
    <property type="entry name" value="Alkyl_sulf_dimr"/>
</dbReference>
<dbReference type="Pfam" id="PF14863">
    <property type="entry name" value="Alkyl_sulf_dimr"/>
    <property type="match status" value="1"/>
</dbReference>
<dbReference type="Gene3D" id="3.30.1050.10">
    <property type="entry name" value="SCP2 sterol-binding domain"/>
    <property type="match status" value="1"/>
</dbReference>
<dbReference type="OrthoDB" id="7253658at2"/>
<dbReference type="PANTHER" id="PTHR43223">
    <property type="entry name" value="ALKYL/ARYL-SULFATASE"/>
    <property type="match status" value="1"/>
</dbReference>
<dbReference type="Proteomes" id="UP000199118">
    <property type="component" value="Unassembled WGS sequence"/>
</dbReference>
<dbReference type="FunFam" id="3.60.15.30:FF:000001">
    <property type="entry name" value="Alkyl/aryl-sulfatase BDS1"/>
    <property type="match status" value="1"/>
</dbReference>
<gene>
    <name evidence="10" type="ORF">SAMN05444336_103510</name>
</gene>
<keyword evidence="3" id="KW-0378">Hydrolase</keyword>
<sequence>MSHDPKARKAAEPLTRAVHEAMRAQLDFTDRRDFENARRGHVAPVPDGGRIGRADRPAVWDLGAYDFLQGEDEIDTINPSLLRLSRLNMANGLFKVVDRVWQVRGMDLANMTIIEGETGLILIDCLLTAQTAKAALELYYAHRPRVPVKALIYTHSHVDHFGGARGVLSPEDVEAGRADVFAPDGFLEAIGGENVLAGNAMSRRAQFQFGSLLEPGPRGQVDAGLGKVTARGQVTLIAPNRVIVEPLETHMVDGVEIQFHLAPGTEAPAEMHMFFPGLGVLNMAENATPLLHNFCPLRGSEVRDPRIWSHYLAEAAQKFGGRTEALICQHHWPTWGRDEIIAFLERQRDLYKHIHDQTVRLMNHGWRPAEIAEAVDLPPSLRDDFRMRGYYGSVSHNVKAVFQRYLSWYDGHPANLNPLPPREAGRKYVDYMGGAASVIAKAQADFDRGEFRWVVQVLYHVIFADPENAPARALCADAFEQLGYQTENATWRNAYLYAAQELRHGVIKLPPRPILSPDLLEAVATSTLLDFVAVRLDADKAAGLGFRIEWRLSDRDEVFAMTLAHETLTQLPGAAPGGADVTATLDRATLVGLIVGRMSVEDALASGAVTAEGDAGALVRLFGMLDDFDLQFDIVTPGD</sequence>
<evidence type="ECO:0000313" key="10">
    <source>
        <dbReference type="EMBL" id="SDX16767.1"/>
    </source>
</evidence>
<keyword evidence="2" id="KW-0479">Metal-binding</keyword>
<dbReference type="InterPro" id="IPR038536">
    <property type="entry name" value="Alkyl/aryl-sulf_dimr_sf"/>
</dbReference>
<dbReference type="GO" id="GO:0018741">
    <property type="term" value="F:linear primary-alkylsulfatase activity"/>
    <property type="evidence" value="ECO:0007669"/>
    <property type="project" value="UniProtKB-EC"/>
</dbReference>
<dbReference type="EC" id="3.1.6.21" evidence="6"/>
<evidence type="ECO:0000256" key="6">
    <source>
        <dbReference type="ARBA" id="ARBA00066568"/>
    </source>
</evidence>
<evidence type="ECO:0000259" key="9">
    <source>
        <dbReference type="SMART" id="SM00849"/>
    </source>
</evidence>
<dbReference type="GO" id="GO:0046872">
    <property type="term" value="F:metal ion binding"/>
    <property type="evidence" value="ECO:0007669"/>
    <property type="project" value="UniProtKB-KW"/>
</dbReference>
<dbReference type="CDD" id="cd07710">
    <property type="entry name" value="arylsulfatase_Sdsa1-like_MBL-fold"/>
    <property type="match status" value="1"/>
</dbReference>
<dbReference type="InterPro" id="IPR036527">
    <property type="entry name" value="SCP2_sterol-bd_dom_sf"/>
</dbReference>
<dbReference type="GO" id="GO:0046983">
    <property type="term" value="F:protein dimerization activity"/>
    <property type="evidence" value="ECO:0007669"/>
    <property type="project" value="InterPro"/>
</dbReference>
<dbReference type="GO" id="GO:0018909">
    <property type="term" value="P:dodecyl sulfate metabolic process"/>
    <property type="evidence" value="ECO:0007669"/>
    <property type="project" value="InterPro"/>
</dbReference>
<protein>
    <recommendedName>
        <fullName evidence="7">Linear primary-alkylsulfatase</fullName>
        <ecNumber evidence="6">3.1.6.21</ecNumber>
    </recommendedName>
    <alternativeName>
        <fullName evidence="8">Type III linear primary-alkylsulfatase</fullName>
    </alternativeName>
</protein>
<feature type="domain" description="Metallo-beta-lactamase" evidence="9">
    <location>
        <begin position="108"/>
        <end position="330"/>
    </location>
</feature>
<dbReference type="SUPFAM" id="SSF55718">
    <property type="entry name" value="SCP-like"/>
    <property type="match status" value="1"/>
</dbReference>
<dbReference type="FunFam" id="1.25.40.880:FF:000001">
    <property type="entry name" value="SDS hydrolase SdsA1"/>
    <property type="match status" value="1"/>
</dbReference>
<comment type="cofactor">
    <cofactor evidence="1">
        <name>Zn(2+)</name>
        <dbReference type="ChEBI" id="CHEBI:29105"/>
    </cofactor>
</comment>
<dbReference type="InterPro" id="IPR044097">
    <property type="entry name" value="Bds1/SdsA1_MBL-fold"/>
</dbReference>
<comment type="similarity">
    <text evidence="5">Belongs to the metallo-beta-lactamase superfamily. Type III sulfatase family.</text>
</comment>
<dbReference type="RefSeq" id="WP_092681993.1">
    <property type="nucleotide sequence ID" value="NZ_FNMZ01000003.1"/>
</dbReference>
<dbReference type="InterPro" id="IPR052195">
    <property type="entry name" value="Bact_Alkyl/Aryl-Sulfatase"/>
</dbReference>
<evidence type="ECO:0000256" key="8">
    <source>
        <dbReference type="ARBA" id="ARBA00075789"/>
    </source>
</evidence>
<evidence type="ECO:0000313" key="11">
    <source>
        <dbReference type="Proteomes" id="UP000199118"/>
    </source>
</evidence>
<dbReference type="Gene3D" id="3.60.15.30">
    <property type="entry name" value="Metallo-beta-lactamase domain"/>
    <property type="match status" value="1"/>
</dbReference>
<evidence type="ECO:0000256" key="3">
    <source>
        <dbReference type="ARBA" id="ARBA00022801"/>
    </source>
</evidence>
<proteinExistence type="inferred from homology"/>
<reference evidence="10 11" key="1">
    <citation type="submission" date="2016-10" db="EMBL/GenBank/DDBJ databases">
        <authorList>
            <person name="de Groot N.N."/>
        </authorList>
    </citation>
    <scope>NUCLEOTIDE SEQUENCE [LARGE SCALE GENOMIC DNA]</scope>
    <source>
        <strain evidence="10 11">DSM 17890</strain>
    </source>
</reference>
<evidence type="ECO:0000256" key="1">
    <source>
        <dbReference type="ARBA" id="ARBA00001947"/>
    </source>
</evidence>
<dbReference type="SMART" id="SM00849">
    <property type="entry name" value="Lactamase_B"/>
    <property type="match status" value="1"/>
</dbReference>
<dbReference type="STRING" id="356660.SAMN05444336_103510"/>
<name>A0A1H2ZHF6_9RHOB</name>
<dbReference type="Pfam" id="PF14864">
    <property type="entry name" value="Alkyl_sulf_C"/>
    <property type="match status" value="1"/>
</dbReference>
<accession>A0A1H2ZHF6</accession>
<evidence type="ECO:0000256" key="5">
    <source>
        <dbReference type="ARBA" id="ARBA00033751"/>
    </source>
</evidence>
<dbReference type="InterPro" id="IPR001279">
    <property type="entry name" value="Metallo-B-lactamas"/>
</dbReference>
<organism evidence="10 11">
    <name type="scientific">Albimonas donghaensis</name>
    <dbReference type="NCBI Taxonomy" id="356660"/>
    <lineage>
        <taxon>Bacteria</taxon>
        <taxon>Pseudomonadati</taxon>
        <taxon>Pseudomonadota</taxon>
        <taxon>Alphaproteobacteria</taxon>
        <taxon>Rhodobacterales</taxon>
        <taxon>Paracoccaceae</taxon>
        <taxon>Albimonas</taxon>
    </lineage>
</organism>
<dbReference type="SUPFAM" id="SSF56281">
    <property type="entry name" value="Metallo-hydrolase/oxidoreductase"/>
    <property type="match status" value="1"/>
</dbReference>